<comment type="catalytic activity">
    <reaction evidence="10">
        <text>D-mannose(out) = D-mannose(in)</text>
        <dbReference type="Rhea" id="RHEA:78391"/>
        <dbReference type="ChEBI" id="CHEBI:4208"/>
    </reaction>
    <physiologicalReaction direction="left-to-right" evidence="10">
        <dbReference type="Rhea" id="RHEA:78392"/>
    </physiologicalReaction>
</comment>
<evidence type="ECO:0000256" key="7">
    <source>
        <dbReference type="ARBA" id="ARBA00044637"/>
    </source>
</evidence>
<organism evidence="18 19">
    <name type="scientific">Achlya hypogyna</name>
    <name type="common">Oomycete</name>
    <name type="synonym">Protoachlya hypogyna</name>
    <dbReference type="NCBI Taxonomy" id="1202772"/>
    <lineage>
        <taxon>Eukaryota</taxon>
        <taxon>Sar</taxon>
        <taxon>Stramenopiles</taxon>
        <taxon>Oomycota</taxon>
        <taxon>Saprolegniomycetes</taxon>
        <taxon>Saprolegniales</taxon>
        <taxon>Achlyaceae</taxon>
        <taxon>Achlya</taxon>
    </lineage>
</organism>
<comment type="subunit">
    <text evidence="3">Homodimer.</text>
</comment>
<evidence type="ECO:0000256" key="5">
    <source>
        <dbReference type="ARBA" id="ARBA00022989"/>
    </source>
</evidence>
<evidence type="ECO:0000256" key="12">
    <source>
        <dbReference type="ARBA" id="ARBA00044710"/>
    </source>
</evidence>
<keyword evidence="14" id="KW-0813">Transport</keyword>
<evidence type="ECO:0000256" key="3">
    <source>
        <dbReference type="ARBA" id="ARBA00011738"/>
    </source>
</evidence>
<evidence type="ECO:0000256" key="16">
    <source>
        <dbReference type="SAM" id="Phobius"/>
    </source>
</evidence>
<dbReference type="InterPro" id="IPR050360">
    <property type="entry name" value="MFS_Sugar_Transporters"/>
</dbReference>
<keyword evidence="5 16" id="KW-1133">Transmembrane helix</keyword>
<keyword evidence="4 16" id="KW-0812">Transmembrane</keyword>
<comment type="caution">
    <text evidence="18">The sequence shown here is derived from an EMBL/GenBank/DDBJ whole genome shotgun (WGS) entry which is preliminary data.</text>
</comment>
<dbReference type="PRINTS" id="PR00171">
    <property type="entry name" value="SUGRTRNSPORT"/>
</dbReference>
<protein>
    <recommendedName>
        <fullName evidence="13">Hexose transporter 1</fullName>
    </recommendedName>
</protein>
<feature type="transmembrane region" description="Helical" evidence="16">
    <location>
        <begin position="236"/>
        <end position="253"/>
    </location>
</feature>
<evidence type="ECO:0000256" key="1">
    <source>
        <dbReference type="ARBA" id="ARBA00004141"/>
    </source>
</evidence>
<dbReference type="NCBIfam" id="TIGR00879">
    <property type="entry name" value="SP"/>
    <property type="match status" value="1"/>
</dbReference>
<dbReference type="SUPFAM" id="SSF103473">
    <property type="entry name" value="MFS general substrate transporter"/>
    <property type="match status" value="1"/>
</dbReference>
<evidence type="ECO:0000256" key="13">
    <source>
        <dbReference type="ARBA" id="ARBA00044780"/>
    </source>
</evidence>
<dbReference type="STRING" id="1202772.A0A1V9YND4"/>
<comment type="catalytic activity">
    <reaction evidence="11">
        <text>D-glucosamine(out) = D-glucosamine(in)</text>
        <dbReference type="Rhea" id="RHEA:78423"/>
        <dbReference type="ChEBI" id="CHEBI:58723"/>
    </reaction>
    <physiologicalReaction direction="left-to-right" evidence="11">
        <dbReference type="Rhea" id="RHEA:78424"/>
    </physiologicalReaction>
</comment>
<evidence type="ECO:0000256" key="2">
    <source>
        <dbReference type="ARBA" id="ARBA00010992"/>
    </source>
</evidence>
<feature type="transmembrane region" description="Helical" evidence="16">
    <location>
        <begin position="201"/>
        <end position="224"/>
    </location>
</feature>
<sequence length="541" mass="58200">MNVSRLCKPATASPTLTFHFTASIRTMAGGIAMLPSGGANDAPTEGSRAYAIVVCVFASLGGIFFGYDQGVTGGVLVMQSFLDSFCIGYDGNTDADCKASSEKLPNNWSTFTTLFNVLYYIGCIFGAYLGGVIADKFGRRATIFSAGVLFCAGTLMLVLTNQGNHTLALIARIIQGFGVGNSSFSLPIFGAEMAPKELRGMLSGFMQMSIVTGLLLAGIINYVVQDDKHGWRVTNAVAMAFPVVVMLGIFCVPESPRWVYKAKGRADAEATLKRLRRTENVTVELQAIGDALEEEGNDSATWADLWHPSIRPRLIIACSLQLLQQATGINPIFTYGGQIFKDVVGDGLTSLLILQIINFISTIPAMYMVDKVGRRSLLLIGGVGMVIGHLVSAISFTAGCHGNTEDSGCSKGAGWTMIVFCAFFIFNFAISWGPVCWIYPAEIFPMNVRAKAVSASTMTNWCMGALMIAIPKLFKYLNINGVFFLFAALCALAGTYVWFKCPETKGLLLEDIEPLFAKGASARQGPPQKTLDVNTPKLDEA</sequence>
<keyword evidence="19" id="KW-1185">Reference proteome</keyword>
<reference evidence="18 19" key="1">
    <citation type="journal article" date="2014" name="Genome Biol. Evol.">
        <title>The secreted proteins of Achlya hypogyna and Thraustotheca clavata identify the ancestral oomycete secretome and reveal gene acquisitions by horizontal gene transfer.</title>
        <authorList>
            <person name="Misner I."/>
            <person name="Blouin N."/>
            <person name="Leonard G."/>
            <person name="Richards T.A."/>
            <person name="Lane C.E."/>
        </authorList>
    </citation>
    <scope>NUCLEOTIDE SEQUENCE [LARGE SCALE GENOMIC DNA]</scope>
    <source>
        <strain evidence="18 19">ATCC 48635</strain>
    </source>
</reference>
<dbReference type="InterPro" id="IPR020846">
    <property type="entry name" value="MFS_dom"/>
</dbReference>
<dbReference type="GO" id="GO:0016020">
    <property type="term" value="C:membrane"/>
    <property type="evidence" value="ECO:0007669"/>
    <property type="project" value="UniProtKB-SubCell"/>
</dbReference>
<comment type="similarity">
    <text evidence="2 14">Belongs to the major facilitator superfamily. Sugar transporter (TC 2.A.1.1) family.</text>
</comment>
<comment type="catalytic activity">
    <reaction evidence="12">
        <text>D-fructose(out) = D-fructose(in)</text>
        <dbReference type="Rhea" id="RHEA:60372"/>
        <dbReference type="ChEBI" id="CHEBI:37721"/>
    </reaction>
    <physiologicalReaction direction="left-to-right" evidence="12">
        <dbReference type="Rhea" id="RHEA:60373"/>
    </physiologicalReaction>
</comment>
<comment type="subcellular location">
    <subcellularLocation>
        <location evidence="1">Membrane</location>
        <topology evidence="1">Multi-pass membrane protein</topology>
    </subcellularLocation>
</comment>
<evidence type="ECO:0000259" key="17">
    <source>
        <dbReference type="PROSITE" id="PS50850"/>
    </source>
</evidence>
<dbReference type="InterPro" id="IPR036259">
    <property type="entry name" value="MFS_trans_sf"/>
</dbReference>
<dbReference type="PANTHER" id="PTHR48022">
    <property type="entry name" value="PLASTIDIC GLUCOSE TRANSPORTER 4"/>
    <property type="match status" value="1"/>
</dbReference>
<dbReference type="Proteomes" id="UP000243579">
    <property type="component" value="Unassembled WGS sequence"/>
</dbReference>
<evidence type="ECO:0000313" key="18">
    <source>
        <dbReference type="EMBL" id="OQR87205.1"/>
    </source>
</evidence>
<evidence type="ECO:0000256" key="9">
    <source>
        <dbReference type="ARBA" id="ARBA00044656"/>
    </source>
</evidence>
<evidence type="ECO:0000256" key="6">
    <source>
        <dbReference type="ARBA" id="ARBA00023136"/>
    </source>
</evidence>
<proteinExistence type="inferred from homology"/>
<comment type="catalytic activity">
    <reaction evidence="7">
        <text>D-galactose(in) = D-galactose(out)</text>
        <dbReference type="Rhea" id="RHEA:34915"/>
        <dbReference type="ChEBI" id="CHEBI:4139"/>
    </reaction>
    <physiologicalReaction direction="right-to-left" evidence="7">
        <dbReference type="Rhea" id="RHEA:34917"/>
    </physiologicalReaction>
</comment>
<accession>A0A1V9YND4</accession>
<feature type="transmembrane region" description="Helical" evidence="16">
    <location>
        <begin position="117"/>
        <end position="134"/>
    </location>
</feature>
<feature type="transmembrane region" description="Helical" evidence="16">
    <location>
        <begin position="417"/>
        <end position="440"/>
    </location>
</feature>
<gene>
    <name evidence="18" type="ORF">ACHHYP_09387</name>
</gene>
<evidence type="ECO:0000256" key="14">
    <source>
        <dbReference type="RuleBase" id="RU003346"/>
    </source>
</evidence>
<feature type="transmembrane region" description="Helical" evidence="16">
    <location>
        <begin position="49"/>
        <end position="67"/>
    </location>
</feature>
<feature type="transmembrane region" description="Helical" evidence="16">
    <location>
        <begin position="348"/>
        <end position="369"/>
    </location>
</feature>
<dbReference type="PROSITE" id="PS00216">
    <property type="entry name" value="SUGAR_TRANSPORT_1"/>
    <property type="match status" value="2"/>
</dbReference>
<evidence type="ECO:0000256" key="8">
    <source>
        <dbReference type="ARBA" id="ARBA00044648"/>
    </source>
</evidence>
<evidence type="ECO:0000256" key="10">
    <source>
        <dbReference type="ARBA" id="ARBA00044662"/>
    </source>
</evidence>
<dbReference type="PROSITE" id="PS00217">
    <property type="entry name" value="SUGAR_TRANSPORT_2"/>
    <property type="match status" value="1"/>
</dbReference>
<keyword evidence="6 16" id="KW-0472">Membrane</keyword>
<dbReference type="InterPro" id="IPR005829">
    <property type="entry name" value="Sugar_transporter_CS"/>
</dbReference>
<dbReference type="PROSITE" id="PS50850">
    <property type="entry name" value="MFS"/>
    <property type="match status" value="1"/>
</dbReference>
<feature type="domain" description="Major facilitator superfamily (MFS) profile" evidence="17">
    <location>
        <begin position="54"/>
        <end position="505"/>
    </location>
</feature>
<evidence type="ECO:0000256" key="15">
    <source>
        <dbReference type="SAM" id="MobiDB-lite"/>
    </source>
</evidence>
<name>A0A1V9YND4_ACHHY</name>
<comment type="catalytic activity">
    <reaction evidence="8">
        <text>D-glucose(out) = D-glucose(in)</text>
        <dbReference type="Rhea" id="RHEA:60376"/>
        <dbReference type="ChEBI" id="CHEBI:4167"/>
    </reaction>
    <physiologicalReaction direction="left-to-right" evidence="8">
        <dbReference type="Rhea" id="RHEA:60377"/>
    </physiologicalReaction>
</comment>
<dbReference type="FunFam" id="1.20.1250.20:FF:000129">
    <property type="entry name" value="Major Facilitator Superfamily (MFS)"/>
    <property type="match status" value="1"/>
</dbReference>
<feature type="transmembrane region" description="Helical" evidence="16">
    <location>
        <begin position="376"/>
        <end position="397"/>
    </location>
</feature>
<dbReference type="InterPro" id="IPR003663">
    <property type="entry name" value="Sugar/inositol_transpt"/>
</dbReference>
<feature type="transmembrane region" description="Helical" evidence="16">
    <location>
        <begin position="141"/>
        <end position="160"/>
    </location>
</feature>
<comment type="catalytic activity">
    <reaction evidence="9">
        <text>D-xylose(out) = D-xylose(in)</text>
        <dbReference type="Rhea" id="RHEA:78427"/>
        <dbReference type="ChEBI" id="CHEBI:53455"/>
    </reaction>
    <physiologicalReaction direction="left-to-right" evidence="9">
        <dbReference type="Rhea" id="RHEA:78428"/>
    </physiologicalReaction>
</comment>
<dbReference type="PANTHER" id="PTHR48022:SF2">
    <property type="entry name" value="PLASTIDIC GLUCOSE TRANSPORTER 4"/>
    <property type="match status" value="1"/>
</dbReference>
<dbReference type="InterPro" id="IPR005828">
    <property type="entry name" value="MFS_sugar_transport-like"/>
</dbReference>
<dbReference type="OrthoDB" id="61561at2759"/>
<dbReference type="Pfam" id="PF00083">
    <property type="entry name" value="Sugar_tr"/>
    <property type="match status" value="1"/>
</dbReference>
<dbReference type="GO" id="GO:0005351">
    <property type="term" value="F:carbohydrate:proton symporter activity"/>
    <property type="evidence" value="ECO:0007669"/>
    <property type="project" value="TreeGrafter"/>
</dbReference>
<feature type="transmembrane region" description="Helical" evidence="16">
    <location>
        <begin position="476"/>
        <end position="499"/>
    </location>
</feature>
<evidence type="ECO:0000256" key="4">
    <source>
        <dbReference type="ARBA" id="ARBA00022692"/>
    </source>
</evidence>
<dbReference type="AlphaFoldDB" id="A0A1V9YND4"/>
<dbReference type="EMBL" id="JNBR01001458">
    <property type="protein sequence ID" value="OQR87205.1"/>
    <property type="molecule type" value="Genomic_DNA"/>
</dbReference>
<dbReference type="Gene3D" id="1.20.1250.20">
    <property type="entry name" value="MFS general substrate transporter like domains"/>
    <property type="match status" value="1"/>
</dbReference>
<feature type="region of interest" description="Disordered" evidence="15">
    <location>
        <begin position="520"/>
        <end position="541"/>
    </location>
</feature>
<evidence type="ECO:0000313" key="19">
    <source>
        <dbReference type="Proteomes" id="UP000243579"/>
    </source>
</evidence>
<evidence type="ECO:0000256" key="11">
    <source>
        <dbReference type="ARBA" id="ARBA00044668"/>
    </source>
</evidence>